<proteinExistence type="predicted"/>
<gene>
    <name evidence="2" type="ORF">MPH_12077</name>
</gene>
<dbReference type="HOGENOM" id="CLU_578793_0_0_1"/>
<dbReference type="VEuPathDB" id="FungiDB:MPH_12077"/>
<reference evidence="2 3" key="1">
    <citation type="journal article" date="2012" name="BMC Genomics">
        <title>Tools to kill: Genome of one of the most destructive plant pathogenic fungi Macrophomina phaseolina.</title>
        <authorList>
            <person name="Islam M.S."/>
            <person name="Haque M.S."/>
            <person name="Islam M.M."/>
            <person name="Emdad E.M."/>
            <person name="Halim A."/>
            <person name="Hossen Q.M.M."/>
            <person name="Hossain M.Z."/>
            <person name="Ahmed B."/>
            <person name="Rahim S."/>
            <person name="Rahman M.S."/>
            <person name="Alam M.M."/>
            <person name="Hou S."/>
            <person name="Wan X."/>
            <person name="Saito J.A."/>
            <person name="Alam M."/>
        </authorList>
    </citation>
    <scope>NUCLEOTIDE SEQUENCE [LARGE SCALE GENOMIC DNA]</scope>
    <source>
        <strain evidence="2 3">MS6</strain>
    </source>
</reference>
<evidence type="ECO:0000313" key="2">
    <source>
        <dbReference type="EMBL" id="EKG10821.1"/>
    </source>
</evidence>
<dbReference type="EMBL" id="AHHD01000502">
    <property type="protein sequence ID" value="EKG10821.1"/>
    <property type="molecule type" value="Genomic_DNA"/>
</dbReference>
<feature type="region of interest" description="Disordered" evidence="1">
    <location>
        <begin position="134"/>
        <end position="183"/>
    </location>
</feature>
<sequence>MVGFFGGEQNMQMRCGSSYETCSSPLLSLLPFLGRKKNESAQLDGSNIAVLFQAKRSVCRTSHARQQPFSAVPLTFTPAAALQRPYNHQIQRASPRSSHHAPIPVCSPHPHPPTTSFCTHSQPQTPWPRYTTALPGSSVRNRHSERPNIVSKSPTKAKRQLPTRTHLKHRHRPRPQQIPRPYRTPIPRLMRQQLPVRPVGLLVLGPTDLERRVRAARPETDGAAQVDAREVAAGRRVLGEVVDEGQARRHLARDAGGRERVEREDPGRDGDATGLAEEGSGRAGGFGGLDVAGFSVGQKCVSGEEWEMGRTGLWGVLVTPARAVGSTTFSRIADRCKQSVGMMDDMERRKYGKVKVETYIFSVASARNIIRIVDRLHGQMVRHAGSWQERTLKIPAEPFVLPHILDAIADCFAYTWRQSREVIERPGVLKGRVDVAADGGKGAETREDGEINNGVVDACCRSRASRLLPGLS</sequence>
<dbReference type="InParanoid" id="K2QLS2"/>
<feature type="compositionally biased region" description="Basic and acidic residues" evidence="1">
    <location>
        <begin position="252"/>
        <end position="271"/>
    </location>
</feature>
<comment type="caution">
    <text evidence="2">The sequence shown here is derived from an EMBL/GenBank/DDBJ whole genome shotgun (WGS) entry which is preliminary data.</text>
</comment>
<name>K2QLS2_MACPH</name>
<organism evidence="2 3">
    <name type="scientific">Macrophomina phaseolina (strain MS6)</name>
    <name type="common">Charcoal rot fungus</name>
    <dbReference type="NCBI Taxonomy" id="1126212"/>
    <lineage>
        <taxon>Eukaryota</taxon>
        <taxon>Fungi</taxon>
        <taxon>Dikarya</taxon>
        <taxon>Ascomycota</taxon>
        <taxon>Pezizomycotina</taxon>
        <taxon>Dothideomycetes</taxon>
        <taxon>Dothideomycetes incertae sedis</taxon>
        <taxon>Botryosphaeriales</taxon>
        <taxon>Botryosphaeriaceae</taxon>
        <taxon>Macrophomina</taxon>
    </lineage>
</organism>
<dbReference type="AlphaFoldDB" id="K2QLS2"/>
<evidence type="ECO:0000313" key="3">
    <source>
        <dbReference type="Proteomes" id="UP000007129"/>
    </source>
</evidence>
<feature type="compositionally biased region" description="Basic residues" evidence="1">
    <location>
        <begin position="155"/>
        <end position="174"/>
    </location>
</feature>
<protein>
    <submittedName>
        <fullName evidence="2">Uncharacterized protein</fullName>
    </submittedName>
</protein>
<dbReference type="Proteomes" id="UP000007129">
    <property type="component" value="Unassembled WGS sequence"/>
</dbReference>
<accession>K2QLS2</accession>
<feature type="region of interest" description="Disordered" evidence="1">
    <location>
        <begin position="248"/>
        <end position="281"/>
    </location>
</feature>
<evidence type="ECO:0000256" key="1">
    <source>
        <dbReference type="SAM" id="MobiDB-lite"/>
    </source>
</evidence>